<evidence type="ECO:0000256" key="5">
    <source>
        <dbReference type="ARBA" id="ARBA00022946"/>
    </source>
</evidence>
<keyword evidence="7" id="KW-1185">Reference proteome</keyword>
<dbReference type="PANTHER" id="PTHR13143">
    <property type="entry name" value="TETRATRICOPEPTIDE REPEAT PROTEIN 19"/>
    <property type="match status" value="1"/>
</dbReference>
<evidence type="ECO:0000256" key="6">
    <source>
        <dbReference type="ARBA" id="ARBA00023128"/>
    </source>
</evidence>
<dbReference type="InterPro" id="IPR011990">
    <property type="entry name" value="TPR-like_helical_dom_sf"/>
</dbReference>
<dbReference type="RefSeq" id="XP_018329820.2">
    <property type="nucleotide sequence ID" value="XM_018474318.2"/>
</dbReference>
<dbReference type="OrthoDB" id="5986190at2759"/>
<gene>
    <name evidence="8" type="primary">LOC108740114</name>
</gene>
<keyword evidence="3" id="KW-0677">Repeat</keyword>
<evidence type="ECO:0000313" key="8">
    <source>
        <dbReference type="RefSeq" id="XP_018329820.2"/>
    </source>
</evidence>
<dbReference type="PANTHER" id="PTHR13143:SF6">
    <property type="entry name" value="TETRATRICOPEPTIDE REPEAT PROTEIN 19, MITOCHONDRIAL"/>
    <property type="match status" value="1"/>
</dbReference>
<comment type="similarity">
    <text evidence="2">Belongs to the TTC19 family.</text>
</comment>
<sequence>MLNFVNTVTKLWKNVKYTKSMVYIFIQPQKFVKRINITPQIFHSNFLQYVNKYQFLNAITPIKRNTKNSRGSYGILTYFVLSLNILKWLGFEDEDEKKESELIMTLKRAVLSTQRQEYNKAEQLLHLALRLAQQQQDQQGITYCYDLMANLAFETLQLDKSEKLFVSVLQRLLSTGVKDNDLKVIHISLKLARILHLKAEVEKAELGYEWCLEQIKDQKNDSIDGKMLCGIIHDWYAQFLLDGGQLEKSLQHLKEAYKICAEIEGNNTEANMLLLNDLGITCWRAGDLSMAEKFLNEAIGVGSNLEDKMHVGTVHANLGLIYLQKGITKQANKYCKEAWHIGRKYEDNEAVEQANYCFDQIKVVLDHEKSQT</sequence>
<dbReference type="InterPro" id="IPR040395">
    <property type="entry name" value="TTC19"/>
</dbReference>
<evidence type="ECO:0000256" key="3">
    <source>
        <dbReference type="ARBA" id="ARBA00022737"/>
    </source>
</evidence>
<keyword evidence="4" id="KW-0802">TPR repeat</keyword>
<proteinExistence type="inferred from homology"/>
<dbReference type="AlphaFoldDB" id="A0A1W4XBV4"/>
<evidence type="ECO:0000313" key="7">
    <source>
        <dbReference type="Proteomes" id="UP000192223"/>
    </source>
</evidence>
<evidence type="ECO:0000256" key="1">
    <source>
        <dbReference type="ARBA" id="ARBA00004173"/>
    </source>
</evidence>
<protein>
    <submittedName>
        <fullName evidence="8">Tetratricopeptide repeat protein 19 homolog, mitochondrial</fullName>
    </submittedName>
</protein>
<dbReference type="Gene3D" id="1.25.40.10">
    <property type="entry name" value="Tetratricopeptide repeat domain"/>
    <property type="match status" value="2"/>
</dbReference>
<accession>A0A1W4XBV4</accession>
<dbReference type="GeneID" id="108740114"/>
<evidence type="ECO:0000256" key="4">
    <source>
        <dbReference type="ARBA" id="ARBA00022803"/>
    </source>
</evidence>
<dbReference type="GO" id="GO:0034551">
    <property type="term" value="P:mitochondrial respiratory chain complex III assembly"/>
    <property type="evidence" value="ECO:0007669"/>
    <property type="project" value="InterPro"/>
</dbReference>
<organism evidence="7 8">
    <name type="scientific">Agrilus planipennis</name>
    <name type="common">Emerald ash borer</name>
    <name type="synonym">Agrilus marcopoli</name>
    <dbReference type="NCBI Taxonomy" id="224129"/>
    <lineage>
        <taxon>Eukaryota</taxon>
        <taxon>Metazoa</taxon>
        <taxon>Ecdysozoa</taxon>
        <taxon>Arthropoda</taxon>
        <taxon>Hexapoda</taxon>
        <taxon>Insecta</taxon>
        <taxon>Pterygota</taxon>
        <taxon>Neoptera</taxon>
        <taxon>Endopterygota</taxon>
        <taxon>Coleoptera</taxon>
        <taxon>Polyphaga</taxon>
        <taxon>Elateriformia</taxon>
        <taxon>Buprestoidea</taxon>
        <taxon>Buprestidae</taxon>
        <taxon>Agrilinae</taxon>
        <taxon>Agrilus</taxon>
    </lineage>
</organism>
<reference evidence="8" key="1">
    <citation type="submission" date="2025-08" db="UniProtKB">
        <authorList>
            <consortium name="RefSeq"/>
        </authorList>
    </citation>
    <scope>IDENTIFICATION</scope>
    <source>
        <tissue evidence="8">Entire body</tissue>
    </source>
</reference>
<keyword evidence="5" id="KW-0809">Transit peptide</keyword>
<dbReference type="CTD" id="54902"/>
<dbReference type="KEGG" id="apln:108740114"/>
<dbReference type="FunCoup" id="A0A1W4XBV4">
    <property type="interactions" value="1099"/>
</dbReference>
<keyword evidence="6" id="KW-0496">Mitochondrion</keyword>
<name>A0A1W4XBV4_AGRPL</name>
<dbReference type="GO" id="GO:0005743">
    <property type="term" value="C:mitochondrial inner membrane"/>
    <property type="evidence" value="ECO:0007669"/>
    <property type="project" value="TreeGrafter"/>
</dbReference>
<evidence type="ECO:0000256" key="2">
    <source>
        <dbReference type="ARBA" id="ARBA00008219"/>
    </source>
</evidence>
<dbReference type="Pfam" id="PF13424">
    <property type="entry name" value="TPR_12"/>
    <property type="match status" value="1"/>
</dbReference>
<dbReference type="InParanoid" id="A0A1W4XBV4"/>
<dbReference type="SUPFAM" id="SSF48452">
    <property type="entry name" value="TPR-like"/>
    <property type="match status" value="2"/>
</dbReference>
<comment type="subcellular location">
    <subcellularLocation>
        <location evidence="1">Mitochondrion</location>
    </subcellularLocation>
</comment>
<dbReference type="Proteomes" id="UP000192223">
    <property type="component" value="Unplaced"/>
</dbReference>
<dbReference type="STRING" id="224129.A0A1W4XBV4"/>